<dbReference type="PANTHER" id="PTHR42928">
    <property type="entry name" value="TRICARBOXYLATE-BINDING PROTEIN"/>
    <property type="match status" value="1"/>
</dbReference>
<dbReference type="RefSeq" id="WP_202826759.1">
    <property type="nucleotide sequence ID" value="NZ_JAEUXJ010000007.1"/>
</dbReference>
<proteinExistence type="inferred from homology"/>
<feature type="signal peptide" evidence="2">
    <location>
        <begin position="1"/>
        <end position="20"/>
    </location>
</feature>
<dbReference type="EMBL" id="JAEUXJ010000007">
    <property type="protein sequence ID" value="MBL6457015.1"/>
    <property type="molecule type" value="Genomic_DNA"/>
</dbReference>
<comment type="caution">
    <text evidence="3">The sequence shown here is derived from an EMBL/GenBank/DDBJ whole genome shotgun (WGS) entry which is preliminary data.</text>
</comment>
<evidence type="ECO:0000256" key="2">
    <source>
        <dbReference type="SAM" id="SignalP"/>
    </source>
</evidence>
<protein>
    <submittedName>
        <fullName evidence="3">Tripartite tricarboxylate transporter substrate binding protein</fullName>
    </submittedName>
</protein>
<evidence type="ECO:0000313" key="3">
    <source>
        <dbReference type="EMBL" id="MBL6457015.1"/>
    </source>
</evidence>
<sequence>MPTRRALLATPLLLTVPARAEEAWPNRPIRIVIPFAPGGSSDIAARIVAPRLTALLGQSILIENRGGAGGNIAAELVARAPADGYTLFQGNVGILAVNPTLYRSLSWDPRTDFAPISQLLSVFYVLVTPMDRPWTSLQTLLAATRAAPGTLSAGNSGIGSMGHLASVLFDHMAGVKTIPVPYRGGGPLANDVLAGKLDFSFSTVPTVLPLIEAGRIRALAVGTARRSTLLPNVPTLDEAGLPGFEVPNWDSWLAPRGTPPAVIARLGAAMRQVLAEPEVVQEFARRGMETLPSTPEVLGAEIEARIAQFAPIVRATGATPD</sequence>
<comment type="similarity">
    <text evidence="1">Belongs to the UPF0065 (bug) family.</text>
</comment>
<dbReference type="Gene3D" id="3.40.190.10">
    <property type="entry name" value="Periplasmic binding protein-like II"/>
    <property type="match status" value="1"/>
</dbReference>
<accession>A0ABS1V5Q2</accession>
<keyword evidence="2" id="KW-0732">Signal</keyword>
<dbReference type="PANTHER" id="PTHR42928:SF5">
    <property type="entry name" value="BLR1237 PROTEIN"/>
    <property type="match status" value="1"/>
</dbReference>
<dbReference type="InterPro" id="IPR005064">
    <property type="entry name" value="BUG"/>
</dbReference>
<name>A0ABS1V5Q2_9PROT</name>
<feature type="chain" id="PRO_5045170376" evidence="2">
    <location>
        <begin position="21"/>
        <end position="321"/>
    </location>
</feature>
<dbReference type="Gene3D" id="3.40.190.150">
    <property type="entry name" value="Bordetella uptake gene, domain 1"/>
    <property type="match status" value="1"/>
</dbReference>
<evidence type="ECO:0000256" key="1">
    <source>
        <dbReference type="ARBA" id="ARBA00006987"/>
    </source>
</evidence>
<dbReference type="Pfam" id="PF03401">
    <property type="entry name" value="TctC"/>
    <property type="match status" value="1"/>
</dbReference>
<dbReference type="InterPro" id="IPR042100">
    <property type="entry name" value="Bug_dom1"/>
</dbReference>
<dbReference type="Proteomes" id="UP000606490">
    <property type="component" value="Unassembled WGS sequence"/>
</dbReference>
<dbReference type="PIRSF" id="PIRSF017082">
    <property type="entry name" value="YflP"/>
    <property type="match status" value="1"/>
</dbReference>
<evidence type="ECO:0000313" key="4">
    <source>
        <dbReference type="Proteomes" id="UP000606490"/>
    </source>
</evidence>
<keyword evidence="4" id="KW-1185">Reference proteome</keyword>
<reference evidence="3 4" key="1">
    <citation type="submission" date="2021-01" db="EMBL/GenBank/DDBJ databases">
        <title>Belnapia mucosa sp. nov. and Belnapia arida sp. nov., isolated from the Tabernas Desert (Almeria, Spain).</title>
        <authorList>
            <person name="Molina-Menor E."/>
            <person name="Vidal-Verdu A."/>
            <person name="Calonge A."/>
            <person name="Satari L."/>
            <person name="Pereto Magraner J."/>
            <person name="Porcar Miralles M."/>
        </authorList>
    </citation>
    <scope>NUCLEOTIDE SEQUENCE [LARGE SCALE GENOMIC DNA]</scope>
    <source>
        <strain evidence="3 4">T6</strain>
    </source>
</reference>
<organism evidence="3 4">
    <name type="scientific">Belnapia mucosa</name>
    <dbReference type="NCBI Taxonomy" id="2804532"/>
    <lineage>
        <taxon>Bacteria</taxon>
        <taxon>Pseudomonadati</taxon>
        <taxon>Pseudomonadota</taxon>
        <taxon>Alphaproteobacteria</taxon>
        <taxon>Acetobacterales</taxon>
        <taxon>Roseomonadaceae</taxon>
        <taxon>Belnapia</taxon>
    </lineage>
</organism>
<dbReference type="CDD" id="cd07012">
    <property type="entry name" value="PBP2_Bug_TTT"/>
    <property type="match status" value="1"/>
</dbReference>
<dbReference type="SUPFAM" id="SSF53850">
    <property type="entry name" value="Periplasmic binding protein-like II"/>
    <property type="match status" value="1"/>
</dbReference>
<gene>
    <name evidence="3" type="ORF">JMJ55_16890</name>
</gene>